<feature type="compositionally biased region" description="Basic residues" evidence="4">
    <location>
        <begin position="462"/>
        <end position="478"/>
    </location>
</feature>
<feature type="domain" description="SET" evidence="6">
    <location>
        <begin position="122"/>
        <end position="239"/>
    </location>
</feature>
<dbReference type="InterPro" id="IPR050758">
    <property type="entry name" value="Znf_C2H2-type"/>
</dbReference>
<dbReference type="InterPro" id="IPR046341">
    <property type="entry name" value="SET_dom_sf"/>
</dbReference>
<dbReference type="Gene3D" id="3.30.160.60">
    <property type="entry name" value="Classic Zinc Finger"/>
    <property type="match status" value="5"/>
</dbReference>
<feature type="compositionally biased region" description="Low complexity" evidence="4">
    <location>
        <begin position="935"/>
        <end position="948"/>
    </location>
</feature>
<dbReference type="RefSeq" id="XP_005111367.1">
    <property type="nucleotide sequence ID" value="XM_005111310.3"/>
</dbReference>
<dbReference type="Pfam" id="PF13894">
    <property type="entry name" value="zf-C2H2_4"/>
    <property type="match status" value="1"/>
</dbReference>
<dbReference type="PANTHER" id="PTHR23234:SF10">
    <property type="entry name" value="RIKEN CDNA 6720489N17 GENE-RELATED"/>
    <property type="match status" value="1"/>
</dbReference>
<dbReference type="Gene3D" id="2.170.270.10">
    <property type="entry name" value="SET domain"/>
    <property type="match status" value="1"/>
</dbReference>
<evidence type="ECO:0000256" key="2">
    <source>
        <dbReference type="ARBA" id="ARBA00022737"/>
    </source>
</evidence>
<evidence type="ECO:0000256" key="3">
    <source>
        <dbReference type="PROSITE-ProRule" id="PRU00042"/>
    </source>
</evidence>
<dbReference type="Pfam" id="PF00096">
    <property type="entry name" value="zf-C2H2"/>
    <property type="match status" value="2"/>
</dbReference>
<evidence type="ECO:0000313" key="8">
    <source>
        <dbReference type="RefSeq" id="XP_005111367.1"/>
    </source>
</evidence>
<evidence type="ECO:0000259" key="5">
    <source>
        <dbReference type="PROSITE" id="PS50157"/>
    </source>
</evidence>
<dbReference type="InterPro" id="IPR013087">
    <property type="entry name" value="Znf_C2H2_type"/>
</dbReference>
<dbReference type="InterPro" id="IPR036236">
    <property type="entry name" value="Znf_C2H2_sf"/>
</dbReference>
<name>A0ABM0K8J8_APLCA</name>
<keyword evidence="2" id="KW-0677">Repeat</keyword>
<dbReference type="PROSITE" id="PS00028">
    <property type="entry name" value="ZINC_FINGER_C2H2_1"/>
    <property type="match status" value="8"/>
</dbReference>
<feature type="region of interest" description="Disordered" evidence="4">
    <location>
        <begin position="1215"/>
        <end position="1237"/>
    </location>
</feature>
<keyword evidence="7" id="KW-1185">Reference proteome</keyword>
<reference evidence="8" key="1">
    <citation type="submission" date="2025-08" db="UniProtKB">
        <authorList>
            <consortium name="RefSeq"/>
        </authorList>
    </citation>
    <scope>IDENTIFICATION</scope>
</reference>
<dbReference type="PANTHER" id="PTHR23234">
    <property type="entry name" value="ZNF44 PROTEIN"/>
    <property type="match status" value="1"/>
</dbReference>
<dbReference type="Pfam" id="PF21549">
    <property type="entry name" value="PRDM2_PR"/>
    <property type="match status" value="1"/>
</dbReference>
<dbReference type="SMART" id="SM00355">
    <property type="entry name" value="ZnF_C2H2"/>
    <property type="match status" value="9"/>
</dbReference>
<dbReference type="GeneID" id="101847918"/>
<dbReference type="Proteomes" id="UP000694888">
    <property type="component" value="Unplaced"/>
</dbReference>
<feature type="domain" description="C2H2-type" evidence="5">
    <location>
        <begin position="554"/>
        <end position="581"/>
    </location>
</feature>
<feature type="region of interest" description="Disordered" evidence="4">
    <location>
        <begin position="826"/>
        <end position="848"/>
    </location>
</feature>
<feature type="domain" description="C2H2-type" evidence="5">
    <location>
        <begin position="676"/>
        <end position="704"/>
    </location>
</feature>
<feature type="domain" description="C2H2-type" evidence="5">
    <location>
        <begin position="613"/>
        <end position="640"/>
    </location>
</feature>
<evidence type="ECO:0000313" key="7">
    <source>
        <dbReference type="Proteomes" id="UP000694888"/>
    </source>
</evidence>
<sequence length="1316" mass="147245">MICEVGDWRGPLINNEMSNSVGLGENRRIESTVPIPSGHTMLNMVDEPRGDRLVISTQELREEEGEPQDGIGGDFASVVDVVWCEECGVHNIGECFIHGGTLTLAQDNTLPSRAVLSLPKVLSLKRVRIGDPCDLESRKGVFAKKAIKLRTMFGPMEAESCSEKARLPACSLEYVIVKSTGEMKHLDTSDEGKCNWMMFVRPATTYQQQNLAAFLKDDCVYFVTIKMVPAGTELRVWYAAAYAKAIGKRMLLPDISCRKRGFLKQDRKIVGSQTLSKPEVAGTSKQTCSLPMVPAADTQNCLMPSKADEGKASQVLSTETAIKSGEPRDCSNMFPCNWCNATFLRPSQLDNHVCQSIKDVEEESFATRRRKGRPRKLPDNELSAIASKTFKRELDCSTGSGLQGNIPNEEIMNPCVNPQGKELEANKESVDIAEMEVLGTSENFSAYELYSVYGSGSDSKSKRGRGRPKGSKNKVRCLSKRESKRDAIASKRRPTYNCQHCDKQFTNREQHLIHEAIHTNTLPFPCKWPGCNKAFNSKFKFERHQMVHTKPNNYKCKFCPSTFTRIDHLKIHLHIHDSNRKMYTCQICGKSYLYKFTLTFHMAKHAAQDGTSLTCLICEKKFNSRDDLLSHVNTHNRYKPQKEVERSHKCGYCDKSFSNSKGIKRHMVTHTKERSFLCERCSQTFVRKDHLVRHYATNHKKEFYEIQRKTHPFGCEECLLVFKKQEFMDYHVRTAHPNGILEKDSSDKQEKSLLSSNGLCKIKDLKDDLKAVMKTKDDSTKLSESHGNVAPTIDRQSHQKHLQLQMQKVKEKPPQSSQSLLTMEVMQPQQVQPQQELQQQQQQQLHSQAIHQGPLPQQAFPVSLIKVQSTPAEASITMPKSNAAAFVYPVQMPTFEPEEISVDLYSTNMKTVPFRFQNEVSRIPVSQVSTTTTGPQQPHQQQQQQQQQMAEVLVKPTGQLQSRQLPALRPRLPLVNQQQQSQPPQPQPQLSQTQQQQQLSLLQGVQMSDVLSNLSTLSGPDIASASSASVLNFISVNGTSIVVAGQNMSTSKPVQWTVVKDSSSQDKASALKSEPCDEMNIMNNTPGIFSSVPVCTSQRPAQPVKPDHSYANASSIAQTITPVIVSQEQTVSTSGNKSNLQQQQQQQLSSISEEEMLHIVTGLRGAAPDSSGTNNLVNYITIADNEQIKLLPSQQHLHPEQMLSAQTPSTVTLQQQQHSLPQLSSNLQHQQQPQAQDHVALPSFPLSWAENISDFPSVSDLPISADAPIVQAVDSSERSNWVIQLPVMDQSQQYQNHGHQNPQILSVTIENKVPTG</sequence>
<protein>
    <submittedName>
        <fullName evidence="8">Uncharacterized protein LOC101847918 isoform X1</fullName>
    </submittedName>
</protein>
<proteinExistence type="predicted"/>
<feature type="domain" description="C2H2-type" evidence="5">
    <location>
        <begin position="648"/>
        <end position="675"/>
    </location>
</feature>
<accession>A0ABM0K8J8</accession>
<feature type="compositionally biased region" description="Low complexity" evidence="4">
    <location>
        <begin position="1215"/>
        <end position="1236"/>
    </location>
</feature>
<keyword evidence="1" id="KW-0479">Metal-binding</keyword>
<feature type="region of interest" description="Disordered" evidence="4">
    <location>
        <begin position="454"/>
        <end position="485"/>
    </location>
</feature>
<feature type="region of interest" description="Disordered" evidence="4">
    <location>
        <begin position="926"/>
        <end position="950"/>
    </location>
</feature>
<keyword evidence="3" id="KW-0863">Zinc-finger</keyword>
<dbReference type="SUPFAM" id="SSF57667">
    <property type="entry name" value="beta-beta-alpha zinc fingers"/>
    <property type="match status" value="3"/>
</dbReference>
<evidence type="ECO:0000259" key="6">
    <source>
        <dbReference type="PROSITE" id="PS50280"/>
    </source>
</evidence>
<dbReference type="PROSITE" id="PS50280">
    <property type="entry name" value="SET"/>
    <property type="match status" value="1"/>
</dbReference>
<evidence type="ECO:0000256" key="1">
    <source>
        <dbReference type="ARBA" id="ARBA00022723"/>
    </source>
</evidence>
<dbReference type="PROSITE" id="PS50157">
    <property type="entry name" value="ZINC_FINGER_C2H2_2"/>
    <property type="match status" value="7"/>
</dbReference>
<feature type="compositionally biased region" description="Low complexity" evidence="4">
    <location>
        <begin position="826"/>
        <end position="845"/>
    </location>
</feature>
<keyword evidence="3" id="KW-0862">Zinc</keyword>
<feature type="domain" description="C2H2-type" evidence="5">
    <location>
        <begin position="524"/>
        <end position="553"/>
    </location>
</feature>
<feature type="domain" description="C2H2-type" evidence="5">
    <location>
        <begin position="496"/>
        <end position="523"/>
    </location>
</feature>
<feature type="region of interest" description="Disordered" evidence="4">
    <location>
        <begin position="975"/>
        <end position="998"/>
    </location>
</feature>
<gene>
    <name evidence="8" type="primary">LOC101847918</name>
</gene>
<dbReference type="InterPro" id="IPR001214">
    <property type="entry name" value="SET_dom"/>
</dbReference>
<organism evidence="7 8">
    <name type="scientific">Aplysia californica</name>
    <name type="common">California sea hare</name>
    <dbReference type="NCBI Taxonomy" id="6500"/>
    <lineage>
        <taxon>Eukaryota</taxon>
        <taxon>Metazoa</taxon>
        <taxon>Spiralia</taxon>
        <taxon>Lophotrochozoa</taxon>
        <taxon>Mollusca</taxon>
        <taxon>Gastropoda</taxon>
        <taxon>Heterobranchia</taxon>
        <taxon>Euthyneura</taxon>
        <taxon>Tectipleura</taxon>
        <taxon>Aplysiida</taxon>
        <taxon>Aplysioidea</taxon>
        <taxon>Aplysiidae</taxon>
        <taxon>Aplysia</taxon>
    </lineage>
</organism>
<evidence type="ECO:0000256" key="4">
    <source>
        <dbReference type="SAM" id="MobiDB-lite"/>
    </source>
</evidence>
<feature type="domain" description="C2H2-type" evidence="5">
    <location>
        <begin position="583"/>
        <end position="610"/>
    </location>
</feature>